<accession>A0A1Y3EW33</accession>
<gene>
    <name evidence="1" type="ORF">D917_06735</name>
</gene>
<proteinExistence type="predicted"/>
<dbReference type="Proteomes" id="UP000243006">
    <property type="component" value="Unassembled WGS sequence"/>
</dbReference>
<dbReference type="AlphaFoldDB" id="A0A1Y3EW33"/>
<reference evidence="1 2" key="1">
    <citation type="submission" date="2015-04" db="EMBL/GenBank/DDBJ databases">
        <title>Draft genome of the roundworm Trichinella nativa.</title>
        <authorList>
            <person name="Mitreva M."/>
        </authorList>
    </citation>
    <scope>NUCLEOTIDE SEQUENCE [LARGE SCALE GENOMIC DNA]</scope>
    <source>
        <strain evidence="1 2">ISS45</strain>
    </source>
</reference>
<sequence>MQLNRRGGKGRENRVSAFVISTSVHFVNSVPNIR</sequence>
<protein>
    <submittedName>
        <fullName evidence="1">Uncharacterized protein</fullName>
    </submittedName>
</protein>
<dbReference type="EMBL" id="LVZM01003914">
    <property type="protein sequence ID" value="OUC47689.1"/>
    <property type="molecule type" value="Genomic_DNA"/>
</dbReference>
<organism evidence="1 2">
    <name type="scientific">Trichinella nativa</name>
    <dbReference type="NCBI Taxonomy" id="6335"/>
    <lineage>
        <taxon>Eukaryota</taxon>
        <taxon>Metazoa</taxon>
        <taxon>Ecdysozoa</taxon>
        <taxon>Nematoda</taxon>
        <taxon>Enoplea</taxon>
        <taxon>Dorylaimia</taxon>
        <taxon>Trichinellida</taxon>
        <taxon>Trichinellidae</taxon>
        <taxon>Trichinella</taxon>
    </lineage>
</organism>
<evidence type="ECO:0000313" key="2">
    <source>
        <dbReference type="Proteomes" id="UP000243006"/>
    </source>
</evidence>
<comment type="caution">
    <text evidence="1">The sequence shown here is derived from an EMBL/GenBank/DDBJ whole genome shotgun (WGS) entry which is preliminary data.</text>
</comment>
<name>A0A1Y3EW33_9BILA</name>
<evidence type="ECO:0000313" key="1">
    <source>
        <dbReference type="EMBL" id="OUC47689.1"/>
    </source>
</evidence>